<dbReference type="InterPro" id="IPR020864">
    <property type="entry name" value="MACPF"/>
</dbReference>
<feature type="region of interest" description="Disordered" evidence="5">
    <location>
        <begin position="311"/>
        <end position="330"/>
    </location>
</feature>
<keyword evidence="4" id="KW-1015">Disulfide bond</keyword>
<evidence type="ECO:0000259" key="7">
    <source>
        <dbReference type="PROSITE" id="PS50927"/>
    </source>
</evidence>
<feature type="domain" description="MACPF" evidence="8">
    <location>
        <begin position="61"/>
        <end position="400"/>
    </location>
</feature>
<accession>A0A7S1PHK9</accession>
<sequence>MPLSKHCILLALSLIVLICSIHSAEQTLDPHENSDFIYDMSGYHPGELRDLWREQLADGVQKVKLWETNIPHPNIDYLGRGYNIIFGNVLETTVGGDKGYRHPIFQIDSSNEQLPSDWRWLWPKKVDVMDKMACDTSMSSKTATSSQSISDAIDTASTETVDTSSDIDAEVVQLKHKYAHTKSDSFKDITGQTKGGSNTVVITTATCSVYEASLNAFDYPEFDPVFKEAVDSLPAVYDHTSQDQYLQFISTYGTHVVVSVLMGARYGKFYIIDTDVLEDMERAEKTKAEKFEASAYVRVSYRGVGVGVGVGRSEGEEDTKAEEKEKALSNAASEEKTFSIGAEYNSDVKEWAAQSSSSPMPIGNKIMPLAELIINHLDATKGANMLRAYSDYQPSDVIPEEASFSKCYLSTSENTLFKGYNNRVSILAKCKQGFSAMGGSFTHLWNFNGDIQVDALSTSSKQLMEDLSGYHKLRLQIVAVKKLIQEGAAMLKAYADANNMDNLSKLFGKVTDPHLVKKFLDGKLDSLEMEKKDFLQGIGNGLAVFGNSPLGDMAVEFVKNQPLMKSILDIGKNLVGEVKQKHTILDAETLVFNPDATTQTPPEQQLNLKSVETHANILLAVLQTLKARQNNQGGDDQDKTQTLFDIDSLSNAGKEVIGSLANFLSAQVKTYMTDSLQKWSKFDANINDVYALFGDDIKKEEKNVKSTPLFQKVLERITQEADIHGNTLLGLRNSLSFLFPHSDDTWVCGGGTMGVEGTSKSSMGFCSAYCCSSGAWKTENRVWSRQNNVDMKKRTSEMVAGCSGGYSVVSGGIMISDYQEGRFVQVVTSRPDGDNGWKCGIEWSEEDYIDYPPSFKCYAKCARAMGNRVPCSTYSEPLVNGHASVQCGTNSELALSGGWDVQSKGITYFKRTQFLGIHPVEGARGFRCELGTSHDSITGSCFVRCCEAPVSAVEDEVVKDSQSCAPYWRGARVNAENGDLIPPGRQLPPRRTIPLTTMGNTLDGEEKMDAGRILVSQNGEFFARFHPFQDMLIVYEQLGCKETHTIARMKLFGNVKCSHEAGSVDDKIRSFYKYELSSFKGEVDAEEKVESEEVSSEADSTDDLESGENPDGTFPATSSETRGYEQSLDNGADFAKSSIDSLAIKRAMTASIQNGGAVASENANKKVAVDHEFAWMRPFLDFNLERDEEWSEMMNSPAWQKHFRESGGAFGILMRFFHGVSKQTHIQLTKNGLGVFFPGSEESCSEFEITKDNMGFIQLNDNGDLTFKDDEGNALHVFKFSNCRLFHRKLNADKSVLENGQMMFLNSALVSKNKLFTLVFLPGGALAVVRQVKSNIYCRPPSLIWTTGKSAQNPAEYMTKFEELIEFNRKVKEGWVVRLQEDNNLVMFDDSSNVMWSSKSTGMGIGKANLYLEDNGELQIVDAVGTTLWSARLGVVKSCVTLRQKLKIRSHRLGAGSELKPGEGGLISKNSQYIVFIQKGDDNVNNLELWRNSDEDCKGVRIATIRKNVNVLKLDPAGVYADQDLFLKLDGEVPLNEITLDDSGHLWAHGGRNHRREVSKSFDASMEL</sequence>
<dbReference type="SUPFAM" id="SSF51110">
    <property type="entry name" value="alpha-D-mannose-specific plant lectins"/>
    <property type="match status" value="1"/>
</dbReference>
<evidence type="ECO:0000259" key="8">
    <source>
        <dbReference type="PROSITE" id="PS51412"/>
    </source>
</evidence>
<protein>
    <recommendedName>
        <fullName evidence="10">MACPF domain-containing protein</fullName>
    </recommendedName>
</protein>
<dbReference type="GO" id="GO:0005576">
    <property type="term" value="C:extracellular region"/>
    <property type="evidence" value="ECO:0007669"/>
    <property type="project" value="UniProtKB-SubCell"/>
</dbReference>
<name>A0A7S1PHK9_9EUKA</name>
<reference evidence="9" key="1">
    <citation type="submission" date="2021-01" db="EMBL/GenBank/DDBJ databases">
        <authorList>
            <person name="Corre E."/>
            <person name="Pelletier E."/>
            <person name="Niang G."/>
            <person name="Scheremetjew M."/>
            <person name="Finn R."/>
            <person name="Kale V."/>
            <person name="Holt S."/>
            <person name="Cochrane G."/>
            <person name="Meng A."/>
            <person name="Brown T."/>
            <person name="Cohen L."/>
        </authorList>
    </citation>
    <scope>NUCLEOTIDE SEQUENCE</scope>
    <source>
        <strain evidence="9">WS</strain>
    </source>
</reference>
<evidence type="ECO:0000256" key="4">
    <source>
        <dbReference type="ARBA" id="ARBA00023157"/>
    </source>
</evidence>
<evidence type="ECO:0000256" key="3">
    <source>
        <dbReference type="ARBA" id="ARBA00022852"/>
    </source>
</evidence>
<feature type="region of interest" description="Disordered" evidence="5">
    <location>
        <begin position="1084"/>
        <end position="1125"/>
    </location>
</feature>
<dbReference type="SMART" id="SM00457">
    <property type="entry name" value="MACPF"/>
    <property type="match status" value="1"/>
</dbReference>
<dbReference type="EMBL" id="HBGD01010182">
    <property type="protein sequence ID" value="CAD9085099.1"/>
    <property type="molecule type" value="Transcribed_RNA"/>
</dbReference>
<feature type="domain" description="Bulb-type lectin" evidence="7">
    <location>
        <begin position="1294"/>
        <end position="1433"/>
    </location>
</feature>
<dbReference type="PANTHER" id="PTHR45742:SF8">
    <property type="entry name" value="FLOCCULATION PROTEIN FLO11"/>
    <property type="match status" value="1"/>
</dbReference>
<comment type="subcellular location">
    <subcellularLocation>
        <location evidence="1">Secreted</location>
    </subcellularLocation>
</comment>
<evidence type="ECO:0000256" key="2">
    <source>
        <dbReference type="ARBA" id="ARBA00022525"/>
    </source>
</evidence>
<dbReference type="GO" id="GO:0031640">
    <property type="term" value="P:killing of cells of another organism"/>
    <property type="evidence" value="ECO:0007669"/>
    <property type="project" value="UniProtKB-KW"/>
</dbReference>
<feature type="compositionally biased region" description="Acidic residues" evidence="5">
    <location>
        <begin position="1089"/>
        <end position="1108"/>
    </location>
</feature>
<evidence type="ECO:0008006" key="10">
    <source>
        <dbReference type="Google" id="ProtNLM"/>
    </source>
</evidence>
<dbReference type="InterPro" id="IPR036426">
    <property type="entry name" value="Bulb-type_lectin_dom_sf"/>
</dbReference>
<keyword evidence="3" id="KW-0204">Cytolysis</keyword>
<dbReference type="InterPro" id="IPR001480">
    <property type="entry name" value="Bulb-type_lectin_dom"/>
</dbReference>
<evidence type="ECO:0000256" key="6">
    <source>
        <dbReference type="SAM" id="SignalP"/>
    </source>
</evidence>
<evidence type="ECO:0000256" key="1">
    <source>
        <dbReference type="ARBA" id="ARBA00004613"/>
    </source>
</evidence>
<evidence type="ECO:0000313" key="9">
    <source>
        <dbReference type="EMBL" id="CAD9085099.1"/>
    </source>
</evidence>
<dbReference type="PROSITE" id="PS51412">
    <property type="entry name" value="MACPF_2"/>
    <property type="match status" value="1"/>
</dbReference>
<dbReference type="Gene3D" id="2.90.10.10">
    <property type="entry name" value="Bulb-type lectin domain"/>
    <property type="match status" value="1"/>
</dbReference>
<organism evidence="9">
    <name type="scientific">Percolomonas cosmopolitus</name>
    <dbReference type="NCBI Taxonomy" id="63605"/>
    <lineage>
        <taxon>Eukaryota</taxon>
        <taxon>Discoba</taxon>
        <taxon>Heterolobosea</taxon>
        <taxon>Tetramitia</taxon>
        <taxon>Eutetramitia</taxon>
        <taxon>Percolomonadidae</taxon>
        <taxon>Percolomonas</taxon>
    </lineage>
</organism>
<feature type="compositionally biased region" description="Basic and acidic residues" evidence="5">
    <location>
        <begin position="321"/>
        <end position="330"/>
    </location>
</feature>
<dbReference type="PROSITE" id="PS50927">
    <property type="entry name" value="BULB_LECTIN"/>
    <property type="match status" value="1"/>
</dbReference>
<feature type="signal peptide" evidence="6">
    <location>
        <begin position="1"/>
        <end position="23"/>
    </location>
</feature>
<keyword evidence="2" id="KW-0964">Secreted</keyword>
<proteinExistence type="predicted"/>
<gene>
    <name evidence="9" type="ORF">PCOS0759_LOCUS8353</name>
</gene>
<evidence type="ECO:0000256" key="5">
    <source>
        <dbReference type="SAM" id="MobiDB-lite"/>
    </source>
</evidence>
<dbReference type="PANTHER" id="PTHR45742">
    <property type="entry name" value="COMPLEMENT COMPONENT C6"/>
    <property type="match status" value="1"/>
</dbReference>
<feature type="chain" id="PRO_5030707941" description="MACPF domain-containing protein" evidence="6">
    <location>
        <begin position="24"/>
        <end position="1568"/>
    </location>
</feature>
<dbReference type="Pfam" id="PF01823">
    <property type="entry name" value="MACPF"/>
    <property type="match status" value="1"/>
</dbReference>
<keyword evidence="6" id="KW-0732">Signal</keyword>